<dbReference type="Pfam" id="PF01476">
    <property type="entry name" value="LysM"/>
    <property type="match status" value="1"/>
</dbReference>
<dbReference type="PANTHER" id="PTHR38731">
    <property type="entry name" value="LIPL45-RELATED LIPOPROTEIN-RELATED"/>
    <property type="match status" value="1"/>
</dbReference>
<dbReference type="InterPro" id="IPR016930">
    <property type="entry name" value="UCP029644"/>
</dbReference>
<name>A0A2N7WG92_9BURK</name>
<proteinExistence type="predicted"/>
<evidence type="ECO:0000259" key="2">
    <source>
        <dbReference type="PROSITE" id="PS51782"/>
    </source>
</evidence>
<dbReference type="InterPro" id="IPR018392">
    <property type="entry name" value="LysM"/>
</dbReference>
<dbReference type="SUPFAM" id="SSF54106">
    <property type="entry name" value="LysM domain"/>
    <property type="match status" value="1"/>
</dbReference>
<gene>
    <name evidence="3" type="ORF">C0Z19_01650</name>
</gene>
<dbReference type="Proteomes" id="UP000235347">
    <property type="component" value="Unassembled WGS sequence"/>
</dbReference>
<organism evidence="3 4">
    <name type="scientific">Trinickia soli</name>
    <dbReference type="NCBI Taxonomy" id="380675"/>
    <lineage>
        <taxon>Bacteria</taxon>
        <taxon>Pseudomonadati</taxon>
        <taxon>Pseudomonadota</taxon>
        <taxon>Betaproteobacteria</taxon>
        <taxon>Burkholderiales</taxon>
        <taxon>Burkholderiaceae</taxon>
        <taxon>Trinickia</taxon>
    </lineage>
</organism>
<evidence type="ECO:0000313" key="3">
    <source>
        <dbReference type="EMBL" id="PMS28440.1"/>
    </source>
</evidence>
<dbReference type="AlphaFoldDB" id="A0A2N7WG92"/>
<dbReference type="InterPro" id="IPR006860">
    <property type="entry name" value="FecR"/>
</dbReference>
<dbReference type="PIRSF" id="PIRSF029644">
    <property type="entry name" value="UCP029644"/>
    <property type="match status" value="1"/>
</dbReference>
<dbReference type="PROSITE" id="PS51782">
    <property type="entry name" value="LYSM"/>
    <property type="match status" value="1"/>
</dbReference>
<reference evidence="3 4" key="1">
    <citation type="submission" date="2018-01" db="EMBL/GenBank/DDBJ databases">
        <title>Whole genome analyses suggest that Burkholderia sensu lato contains two further novel genera in the rhizoxinica-symbiotica group Mycetohabitans gen. nov., and Trinickia gen. nov.: implications for the evolution of diazotrophy and nodulation in the Burkholderiaceae.</title>
        <authorList>
            <person name="Estrada-de los Santos P."/>
            <person name="Palmer M."/>
            <person name="Chavez-Ramirez B."/>
            <person name="Beukes C."/>
            <person name="Steenkamp E.T."/>
            <person name="Hirsch A.M."/>
            <person name="Manyaka P."/>
            <person name="Maluk M."/>
            <person name="Lafos M."/>
            <person name="Crook M."/>
            <person name="Gross E."/>
            <person name="Simon M.F."/>
            <person name="Bueno dos Reis Junior F."/>
            <person name="Poole P.S."/>
            <person name="Venter S.N."/>
            <person name="James E.K."/>
        </authorList>
    </citation>
    <scope>NUCLEOTIDE SEQUENCE [LARGE SCALE GENOMIC DNA]</scope>
    <source>
        <strain evidence="3 4">GP25-8</strain>
    </source>
</reference>
<dbReference type="RefSeq" id="WP_102608029.1">
    <property type="nucleotide sequence ID" value="NZ_CADIKD010000006.1"/>
</dbReference>
<feature type="region of interest" description="Disordered" evidence="1">
    <location>
        <begin position="1"/>
        <end position="25"/>
    </location>
</feature>
<dbReference type="Gene3D" id="2.60.40.10">
    <property type="entry name" value="Immunoglobulins"/>
    <property type="match status" value="2"/>
</dbReference>
<dbReference type="InterPro" id="IPR036779">
    <property type="entry name" value="LysM_dom_sf"/>
</dbReference>
<sequence length="492" mass="52784">MHSRLADNATASRGQTFGAEKNSPHTRWRDSLAAAGAAIALLLTAPACAQTFDAGLTAKYVTAAGDTLYEIAQRYLTDAKGWRALAGLNHISAPRRLPAGMTLRLPLALLRRDAEPASVIATSGLVTIRSRGHFFGAAATPAMPLLVGRTVGESDAVSTGPDGFATLELADGSYVSLTPNSSIVLSILRKMALTGINERVIELDKGEVSNEVTHAKQLGDRFEVHTPSIVAGVRGTHFRVQVSPSMSAVEVLDGRVAVGATTDVARRGSDEAQPRSNTARLVEAGNGSATLVNGEVGAPQPLLPAPRLVDPSKVQANRSVTFNLEPQAGADGYRVQIARDADLLDLIRDAHVQAPSATFSDIADGTYFVRVSAIDRNGLEGLPRVYAFERRANEISASAAPGSRLHEYRFIWRASRTDGRTDADTEARFRFVLALHRDLHDPILDVADLTSTSLAVSNLPPGDYYWRVIAEQHEHGRFYETPGPVREFTLAN</sequence>
<evidence type="ECO:0000256" key="1">
    <source>
        <dbReference type="SAM" id="MobiDB-lite"/>
    </source>
</evidence>
<dbReference type="SMART" id="SM00257">
    <property type="entry name" value="LysM"/>
    <property type="match status" value="1"/>
</dbReference>
<dbReference type="Gene3D" id="3.10.350.10">
    <property type="entry name" value="LysM domain"/>
    <property type="match status" value="1"/>
</dbReference>
<dbReference type="Pfam" id="PF04773">
    <property type="entry name" value="FecR"/>
    <property type="match status" value="1"/>
</dbReference>
<protein>
    <submittedName>
        <fullName evidence="3">Peptidase M23</fullName>
    </submittedName>
</protein>
<dbReference type="EMBL" id="PNYB01000001">
    <property type="protein sequence ID" value="PMS28440.1"/>
    <property type="molecule type" value="Genomic_DNA"/>
</dbReference>
<evidence type="ECO:0000313" key="4">
    <source>
        <dbReference type="Proteomes" id="UP000235347"/>
    </source>
</evidence>
<dbReference type="PANTHER" id="PTHR38731:SF1">
    <property type="entry name" value="FECR PROTEIN DOMAIN-CONTAINING PROTEIN"/>
    <property type="match status" value="1"/>
</dbReference>
<feature type="domain" description="LysM" evidence="2">
    <location>
        <begin position="58"/>
        <end position="105"/>
    </location>
</feature>
<dbReference type="CDD" id="cd00118">
    <property type="entry name" value="LysM"/>
    <property type="match status" value="1"/>
</dbReference>
<accession>A0A2N7WG92</accession>
<dbReference type="Gene3D" id="2.60.120.1440">
    <property type="match status" value="1"/>
</dbReference>
<dbReference type="InterPro" id="IPR013783">
    <property type="entry name" value="Ig-like_fold"/>
</dbReference>
<keyword evidence="4" id="KW-1185">Reference proteome</keyword>
<comment type="caution">
    <text evidence="3">The sequence shown here is derived from an EMBL/GenBank/DDBJ whole genome shotgun (WGS) entry which is preliminary data.</text>
</comment>